<dbReference type="Gene3D" id="3.40.50.150">
    <property type="entry name" value="Vaccinia Virus protein VP39"/>
    <property type="match status" value="1"/>
</dbReference>
<accession>A0A813IMI1</accession>
<gene>
    <name evidence="2" type="ORF">PGLA2088_LOCUS9220</name>
</gene>
<protein>
    <recommendedName>
        <fullName evidence="1">Methyltransferase FkbM domain-containing protein</fullName>
    </recommendedName>
</protein>
<proteinExistence type="predicted"/>
<evidence type="ECO:0000259" key="1">
    <source>
        <dbReference type="Pfam" id="PF05050"/>
    </source>
</evidence>
<comment type="caution">
    <text evidence="2">The sequence shown here is derived from an EMBL/GenBank/DDBJ whole genome shotgun (WGS) entry which is preliminary data.</text>
</comment>
<dbReference type="SUPFAM" id="SSF53335">
    <property type="entry name" value="S-adenosyl-L-methionine-dependent methyltransferases"/>
    <property type="match status" value="1"/>
</dbReference>
<name>A0A813IMI1_POLGL</name>
<dbReference type="Proteomes" id="UP000626109">
    <property type="component" value="Unassembled WGS sequence"/>
</dbReference>
<dbReference type="InterPro" id="IPR006342">
    <property type="entry name" value="FkbM_mtfrase"/>
</dbReference>
<evidence type="ECO:0000313" key="2">
    <source>
        <dbReference type="EMBL" id="CAE8651750.1"/>
    </source>
</evidence>
<dbReference type="InterPro" id="IPR029063">
    <property type="entry name" value="SAM-dependent_MTases_sf"/>
</dbReference>
<evidence type="ECO:0000313" key="3">
    <source>
        <dbReference type="Proteomes" id="UP000626109"/>
    </source>
</evidence>
<reference evidence="2" key="1">
    <citation type="submission" date="2021-02" db="EMBL/GenBank/DDBJ databases">
        <authorList>
            <person name="Dougan E. K."/>
            <person name="Rhodes N."/>
            <person name="Thang M."/>
            <person name="Chan C."/>
        </authorList>
    </citation>
    <scope>NUCLEOTIDE SEQUENCE</scope>
</reference>
<dbReference type="Pfam" id="PF05050">
    <property type="entry name" value="Methyltransf_21"/>
    <property type="match status" value="1"/>
</dbReference>
<organism evidence="2 3">
    <name type="scientific">Polarella glacialis</name>
    <name type="common">Dinoflagellate</name>
    <dbReference type="NCBI Taxonomy" id="89957"/>
    <lineage>
        <taxon>Eukaryota</taxon>
        <taxon>Sar</taxon>
        <taxon>Alveolata</taxon>
        <taxon>Dinophyceae</taxon>
        <taxon>Suessiales</taxon>
        <taxon>Suessiaceae</taxon>
        <taxon>Polarella</taxon>
    </lineage>
</organism>
<sequence length="160" mass="17180">MRSGASIFRENSPAFEPPFVEALELPMTTLDTLFGQGPEFQLVKIDTGGSELGILKGGEHTIQRAELILLKASVLPINREAPSLADLILELRRLGFQLVDVADVEYEVSTGAAPNAGTGAARQVAQVSALFAKNSSRFAHPLQPEEAMASTYSQELEAAR</sequence>
<feature type="domain" description="Methyltransferase FkbM" evidence="1">
    <location>
        <begin position="20"/>
        <end position="98"/>
    </location>
</feature>
<dbReference type="AlphaFoldDB" id="A0A813IMI1"/>
<dbReference type="EMBL" id="CAJNNW010010123">
    <property type="protein sequence ID" value="CAE8651750.1"/>
    <property type="molecule type" value="Genomic_DNA"/>
</dbReference>